<dbReference type="GO" id="GO:0005739">
    <property type="term" value="C:mitochondrion"/>
    <property type="evidence" value="ECO:0007669"/>
    <property type="project" value="TreeGrafter"/>
</dbReference>
<dbReference type="AlphaFoldDB" id="A0A1Y3ATW0"/>
<gene>
    <name evidence="8" type="ORF">BLA29_014779</name>
</gene>
<evidence type="ECO:0000256" key="3">
    <source>
        <dbReference type="ARBA" id="ARBA00022723"/>
    </source>
</evidence>
<keyword evidence="6" id="KW-0482">Metalloprotease</keyword>
<sequence>MATNSIKRFENIIKPNEDKRNYLGLKLTNDLKVILVSDPETDISAASLSVHVGSMSDPWETQGLAHFLEHMLFMGTKKVCCPFKSNHIIDERF</sequence>
<dbReference type="GO" id="GO:0004222">
    <property type="term" value="F:metalloendopeptidase activity"/>
    <property type="evidence" value="ECO:0007669"/>
    <property type="project" value="InterPro"/>
</dbReference>
<keyword evidence="5" id="KW-0862">Zinc</keyword>
<evidence type="ECO:0000256" key="1">
    <source>
        <dbReference type="ARBA" id="ARBA00007261"/>
    </source>
</evidence>
<dbReference type="GO" id="GO:0051603">
    <property type="term" value="P:proteolysis involved in protein catabolic process"/>
    <property type="evidence" value="ECO:0007669"/>
    <property type="project" value="TreeGrafter"/>
</dbReference>
<dbReference type="InterPro" id="IPR001431">
    <property type="entry name" value="Pept_M16_Zn_BS"/>
</dbReference>
<dbReference type="EMBL" id="MUJZ01058705">
    <property type="protein sequence ID" value="OTF71911.1"/>
    <property type="molecule type" value="Genomic_DNA"/>
</dbReference>
<comment type="caution">
    <text evidence="8">The sequence shown here is derived from an EMBL/GenBank/DDBJ whole genome shotgun (WGS) entry which is preliminary data.</text>
</comment>
<dbReference type="GO" id="GO:0046872">
    <property type="term" value="F:metal ion binding"/>
    <property type="evidence" value="ECO:0007669"/>
    <property type="project" value="UniProtKB-KW"/>
</dbReference>
<keyword evidence="9" id="KW-1185">Reference proteome</keyword>
<feature type="domain" description="Peptidase M16 N-terminal" evidence="7">
    <location>
        <begin position="32"/>
        <end position="79"/>
    </location>
</feature>
<evidence type="ECO:0000256" key="4">
    <source>
        <dbReference type="ARBA" id="ARBA00022801"/>
    </source>
</evidence>
<keyword evidence="2" id="KW-0645">Protease</keyword>
<dbReference type="InterPro" id="IPR011249">
    <property type="entry name" value="Metalloenz_LuxS/M16"/>
</dbReference>
<comment type="similarity">
    <text evidence="1">Belongs to the peptidase M16 family.</text>
</comment>
<organism evidence="8 9">
    <name type="scientific">Euroglyphus maynei</name>
    <name type="common">Mayne's house dust mite</name>
    <dbReference type="NCBI Taxonomy" id="6958"/>
    <lineage>
        <taxon>Eukaryota</taxon>
        <taxon>Metazoa</taxon>
        <taxon>Ecdysozoa</taxon>
        <taxon>Arthropoda</taxon>
        <taxon>Chelicerata</taxon>
        <taxon>Arachnida</taxon>
        <taxon>Acari</taxon>
        <taxon>Acariformes</taxon>
        <taxon>Sarcoptiformes</taxon>
        <taxon>Astigmata</taxon>
        <taxon>Psoroptidia</taxon>
        <taxon>Analgoidea</taxon>
        <taxon>Pyroglyphidae</taxon>
        <taxon>Pyroglyphinae</taxon>
        <taxon>Euroglyphus</taxon>
    </lineage>
</organism>
<keyword evidence="4" id="KW-0378">Hydrolase</keyword>
<accession>A0A1Y3ATW0</accession>
<dbReference type="PROSITE" id="PS00143">
    <property type="entry name" value="INSULINASE"/>
    <property type="match status" value="1"/>
</dbReference>
<keyword evidence="3" id="KW-0479">Metal-binding</keyword>
<evidence type="ECO:0000256" key="5">
    <source>
        <dbReference type="ARBA" id="ARBA00022833"/>
    </source>
</evidence>
<dbReference type="InterPro" id="IPR050626">
    <property type="entry name" value="Peptidase_M16"/>
</dbReference>
<name>A0A1Y3ATW0_EURMA</name>
<evidence type="ECO:0000313" key="8">
    <source>
        <dbReference type="EMBL" id="OTF71911.1"/>
    </source>
</evidence>
<dbReference type="GO" id="GO:0005829">
    <property type="term" value="C:cytosol"/>
    <property type="evidence" value="ECO:0007669"/>
    <property type="project" value="TreeGrafter"/>
</dbReference>
<dbReference type="PANTHER" id="PTHR43690">
    <property type="entry name" value="NARDILYSIN"/>
    <property type="match status" value="1"/>
</dbReference>
<proteinExistence type="inferred from homology"/>
<dbReference type="GO" id="GO:0043171">
    <property type="term" value="P:peptide catabolic process"/>
    <property type="evidence" value="ECO:0007669"/>
    <property type="project" value="TreeGrafter"/>
</dbReference>
<dbReference type="InterPro" id="IPR011765">
    <property type="entry name" value="Pept_M16_N"/>
</dbReference>
<evidence type="ECO:0000313" key="9">
    <source>
        <dbReference type="Proteomes" id="UP000194236"/>
    </source>
</evidence>
<dbReference type="Proteomes" id="UP000194236">
    <property type="component" value="Unassembled WGS sequence"/>
</dbReference>
<dbReference type="SUPFAM" id="SSF63411">
    <property type="entry name" value="LuxS/MPP-like metallohydrolase"/>
    <property type="match status" value="1"/>
</dbReference>
<dbReference type="Gene3D" id="3.30.830.10">
    <property type="entry name" value="Metalloenzyme, LuxS/M16 peptidase-like"/>
    <property type="match status" value="1"/>
</dbReference>
<dbReference type="Pfam" id="PF00675">
    <property type="entry name" value="Peptidase_M16"/>
    <property type="match status" value="1"/>
</dbReference>
<evidence type="ECO:0000259" key="7">
    <source>
        <dbReference type="Pfam" id="PF00675"/>
    </source>
</evidence>
<dbReference type="OrthoDB" id="6537930at2759"/>
<reference evidence="8 9" key="1">
    <citation type="submission" date="2017-03" db="EMBL/GenBank/DDBJ databases">
        <title>Genome Survey of Euroglyphus maynei.</title>
        <authorList>
            <person name="Arlian L.G."/>
            <person name="Morgan M.S."/>
            <person name="Rider S.D."/>
        </authorList>
    </citation>
    <scope>NUCLEOTIDE SEQUENCE [LARGE SCALE GENOMIC DNA]</scope>
    <source>
        <strain evidence="8">Arlian Lab</strain>
        <tissue evidence="8">Whole body</tissue>
    </source>
</reference>
<protein>
    <recommendedName>
        <fullName evidence="7">Peptidase M16 N-terminal domain-containing protein</fullName>
    </recommendedName>
</protein>
<evidence type="ECO:0000256" key="6">
    <source>
        <dbReference type="ARBA" id="ARBA00023049"/>
    </source>
</evidence>
<evidence type="ECO:0000256" key="2">
    <source>
        <dbReference type="ARBA" id="ARBA00022670"/>
    </source>
</evidence>
<dbReference type="PANTHER" id="PTHR43690:SF18">
    <property type="entry name" value="INSULIN-DEGRADING ENZYME-RELATED"/>
    <property type="match status" value="1"/>
</dbReference>